<dbReference type="SUPFAM" id="SSF52768">
    <property type="entry name" value="Arginase/deacetylase"/>
    <property type="match status" value="1"/>
</dbReference>
<proteinExistence type="predicted"/>
<accession>A0A1R1S0P6</accession>
<dbReference type="AlphaFoldDB" id="A0A1R1QDR3"/>
<protein>
    <submittedName>
        <fullName evidence="1">Uncharacterized protein</fullName>
    </submittedName>
</protein>
<keyword evidence="2" id="KW-1185">Reference proteome</keyword>
<name>A0A1R1QDR3_9BACI</name>
<dbReference type="EMBL" id="MTJL01000036">
    <property type="protein sequence ID" value="OMI01443.1"/>
    <property type="molecule type" value="Genomic_DNA"/>
</dbReference>
<organism evidence="1 2">
    <name type="scientific">Bacillus swezeyi</name>
    <dbReference type="NCBI Taxonomy" id="1925020"/>
    <lineage>
        <taxon>Bacteria</taxon>
        <taxon>Bacillati</taxon>
        <taxon>Bacillota</taxon>
        <taxon>Bacilli</taxon>
        <taxon>Bacillales</taxon>
        <taxon>Bacillaceae</taxon>
        <taxon>Bacillus</taxon>
    </lineage>
</organism>
<comment type="caution">
    <text evidence="1">The sequence shown here is derived from an EMBL/GenBank/DDBJ whole genome shotgun (WGS) entry which is preliminary data.</text>
</comment>
<reference evidence="1 2" key="1">
    <citation type="submission" date="2017-01" db="EMBL/GenBank/DDBJ databases">
        <title>Bacillus phylogenomics.</title>
        <authorList>
            <person name="Dunlap C."/>
        </authorList>
    </citation>
    <scope>NUCLEOTIDE SEQUENCE [LARGE SCALE GENOMIC DNA]</scope>
    <source>
        <strain evidence="1 2">NRRL B-41282</strain>
    </source>
</reference>
<evidence type="ECO:0000313" key="2">
    <source>
        <dbReference type="Proteomes" id="UP000187367"/>
    </source>
</evidence>
<dbReference type="Proteomes" id="UP000187367">
    <property type="component" value="Unassembled WGS sequence"/>
</dbReference>
<gene>
    <name evidence="1" type="ORF">BW143_17265</name>
</gene>
<accession>A0A1R1QDR3</accession>
<dbReference type="RefSeq" id="WP_076760316.1">
    <property type="nucleotide sequence ID" value="NZ_JARMMH010000013.1"/>
</dbReference>
<evidence type="ECO:0000313" key="1">
    <source>
        <dbReference type="EMBL" id="OMI01443.1"/>
    </source>
</evidence>
<dbReference type="InterPro" id="IPR023696">
    <property type="entry name" value="Ureohydrolase_dom_sf"/>
</dbReference>
<sequence length="72" mass="8537">MGQLHGLNSYELLTLVYEFCRRGIIGVDFVEGYPRHDPNQSSAHFVLTLCYMHLPERLNIEQMLFKKVWMFC</sequence>